<gene>
    <name evidence="1" type="ORF">QLQ87_01955</name>
</gene>
<accession>A0AAX3VT99</accession>
<reference evidence="1" key="1">
    <citation type="submission" date="2023-05" db="EMBL/GenBank/DDBJ databases">
        <title>Aeromonas salmonicida 57, complete genome.</title>
        <authorList>
            <person name="Shao L."/>
        </authorList>
    </citation>
    <scope>NUCLEOTIDE SEQUENCE</scope>
    <source>
        <strain evidence="1">57</strain>
    </source>
</reference>
<protein>
    <submittedName>
        <fullName evidence="1">Uncharacterized protein</fullName>
    </submittedName>
</protein>
<organism evidence="1 2">
    <name type="scientific">Aeromonas salmonicida</name>
    <dbReference type="NCBI Taxonomy" id="645"/>
    <lineage>
        <taxon>Bacteria</taxon>
        <taxon>Pseudomonadati</taxon>
        <taxon>Pseudomonadota</taxon>
        <taxon>Gammaproteobacteria</taxon>
        <taxon>Aeromonadales</taxon>
        <taxon>Aeromonadaceae</taxon>
        <taxon>Aeromonas</taxon>
    </lineage>
</organism>
<evidence type="ECO:0000313" key="2">
    <source>
        <dbReference type="Proteomes" id="UP001239426"/>
    </source>
</evidence>
<sequence>MKERFIYLGAFVLFLTMAFIETHPVVAAGEFIAAAICLVANAIQNHRAG</sequence>
<dbReference type="EMBL" id="CP124841">
    <property type="protein sequence ID" value="WHF37154.1"/>
    <property type="molecule type" value="Genomic_DNA"/>
</dbReference>
<evidence type="ECO:0000313" key="1">
    <source>
        <dbReference type="EMBL" id="WHF37154.1"/>
    </source>
</evidence>
<name>A0AAX3VT99_AERSA</name>
<dbReference type="AlphaFoldDB" id="A0AAX3VT99"/>
<dbReference type="RefSeq" id="WP_282684079.1">
    <property type="nucleotide sequence ID" value="NZ_CP124841.1"/>
</dbReference>
<proteinExistence type="predicted"/>
<dbReference type="Proteomes" id="UP001239426">
    <property type="component" value="Chromosome"/>
</dbReference>